<evidence type="ECO:0000313" key="1">
    <source>
        <dbReference type="EMBL" id="CAI9606581.1"/>
    </source>
</evidence>
<organism evidence="1 2">
    <name type="scientific">Staurois parvus</name>
    <dbReference type="NCBI Taxonomy" id="386267"/>
    <lineage>
        <taxon>Eukaryota</taxon>
        <taxon>Metazoa</taxon>
        <taxon>Chordata</taxon>
        <taxon>Craniata</taxon>
        <taxon>Vertebrata</taxon>
        <taxon>Euteleostomi</taxon>
        <taxon>Amphibia</taxon>
        <taxon>Batrachia</taxon>
        <taxon>Anura</taxon>
        <taxon>Neobatrachia</taxon>
        <taxon>Ranoidea</taxon>
        <taxon>Ranidae</taxon>
        <taxon>Staurois</taxon>
    </lineage>
</organism>
<accession>A0ABN9GAY9</accession>
<protein>
    <submittedName>
        <fullName evidence="1">Uncharacterized protein</fullName>
    </submittedName>
</protein>
<gene>
    <name evidence="1" type="ORF">SPARVUS_LOCUS13801717</name>
</gene>
<evidence type="ECO:0000313" key="2">
    <source>
        <dbReference type="Proteomes" id="UP001162483"/>
    </source>
</evidence>
<keyword evidence="2" id="KW-1185">Reference proteome</keyword>
<comment type="caution">
    <text evidence="1">The sequence shown here is derived from an EMBL/GenBank/DDBJ whole genome shotgun (WGS) entry which is preliminary data.</text>
</comment>
<proteinExistence type="predicted"/>
<dbReference type="Proteomes" id="UP001162483">
    <property type="component" value="Unassembled WGS sequence"/>
</dbReference>
<name>A0ABN9GAY9_9NEOB</name>
<dbReference type="EMBL" id="CATNWA010018292">
    <property type="protein sequence ID" value="CAI9606581.1"/>
    <property type="molecule type" value="Genomic_DNA"/>
</dbReference>
<sequence length="72" mass="7882">MGDHGAPVPLPKLKKAYEKGTRSISWGPLLTAGPRACPSFQMVSPPLCCTDNLSLIQRFWCSCVCLDAFLEQ</sequence>
<reference evidence="1" key="1">
    <citation type="submission" date="2023-05" db="EMBL/GenBank/DDBJ databases">
        <authorList>
            <person name="Stuckert A."/>
        </authorList>
    </citation>
    <scope>NUCLEOTIDE SEQUENCE</scope>
</reference>